<dbReference type="SMART" id="SM00108">
    <property type="entry name" value="B_lectin"/>
    <property type="match status" value="2"/>
</dbReference>
<dbReference type="PROSITE" id="PS50011">
    <property type="entry name" value="PROTEIN_KINASE_DOM"/>
    <property type="match status" value="2"/>
</dbReference>
<evidence type="ECO:0000256" key="8">
    <source>
        <dbReference type="ARBA" id="ARBA00022840"/>
    </source>
</evidence>
<dbReference type="SMART" id="SM00220">
    <property type="entry name" value="S_TKc"/>
    <property type="match status" value="2"/>
</dbReference>
<sequence>MQTRQPSSGGDRVTRGEIYKDGDNITSKGGDFVLGFFSPANTSKRYLGIWYVDVPVKTYIWVANRNNPVHDKNGTFSINENGNLVVKDGHGDLLWSSNVSVKTTNSTACLRDEGNLVILNNDRNATRLNSELWESFSDPTDTFLPGMEVLIERQGQEQKVFRSWTNESDPSPGRYSMGVDPRGTPQIVIWDGPNRRWRSGHFDGAEFIGVPDVIRTTFFSGFRIQNEGDNKLLLTYSASNTSSFVRFQITVTGNELQQRWNEDQGEWNTLQSRPVGGCDLYNFCGNFAECDKDVCQCLKGFVPRVQEQWHAGNRTEGCVRKTELECRRNSSVSRNDSSKDDGFSTIRRVKLPDHANVSEITTDECKIRCLNDCSCNAYAYVRGINCMMWRNDLVDIEHFQEGGNTLYVRLHPSDIGKKKKTIIIVVISILAALALVVMVAIWLVCKYRARKRESKRTSEIPKNHLVRSGEFSTEYSGPGDISAEGHQGNGSELAFFSFSMVATATDDFSLANKLGQGGFGPVYKGKLPCGQEVAVKRLSQKSGQGDEEFKNEITLIAKLQHRNLVRLLGCCVEGEEKMLIYEYMPNKSLDTFLFDTVRKSQLDWRKRFNIIEGIARGLLYLHRDSRLRIIHRDLKASNILLDEEMTPKISDFGMARIFGGNQNEANTNRVVGTYGYMAPEYAMEGLFSGKSDVYSFGIILLEIICGRRNTSFRTDEHSGIIGYAWEKWEEGRPMDLVDRSIWDGCQHNEALRCIHLALLCVQDLAAHRPNMSSVVLMLETDNVRLPLPRQPTYTSMRRSVDEDIWHGNQDVTSSNNVTVSVLIDYCNASDTIQQSWKLLVGETLTSASQVFEFGFFTPANSDERYLGIWFKNIPPIKVVWVANRESPLKVSDSAVSLSISEYGNLVLLDGTQTVIWSSNVSVPTNNTVAVVLLDSGNLVLKDNVSGQSFWESFDYPCDTFLPGMKIGFNSKTGEKWLLSSWQKENDPSLGNFSIGISEQLSPQFFIWNKVTPYYRTGEWNGLKFIGLPCIDSAAYIIQFVFQQDFQEGTTYFTFLPNTSFLTFVELQSTGSVQVVQWTSGAPAWEIYATMVHAPCDIYNTCGPSAVCSKHNFPTCSCLRGFVPHSSDEWSKGNWTGGCVRRTELLCQQKGNSLSPGVGLQDRFFKLSGLKLPDLAAIFRLDSASECEKLCLNNCSCTAYAYVAGIRCMVWSGDLLDMQDYSYSGEDLFLRLAYSELVFSGKRKRKRALIICSAVFSCLFLGFALFCLLKHKIYITGQKRKVARSFSLGDSCYISKDYTVESLWVGNLKKEDPIELPLIEFEVIVTATNNFKVENKLGEGGFGPVFKGKLKDGPEIAVKRLSNRTGQGIEEFKNEIVLISKLQHRNLVRLLGCCIEGEELLIIYEYMPNRSLDKSLFDASQKELLDWPKRFNIIQGVARGLLYLHRDSCLNIIHRDLKVSNILLDEEMNPKISDFGLARTFQKQQQLVHTHRVAGTYGYMSPEYALRGVFSEKSDVFSFGVLLLEIISGKKNSSFHYVEENLNLLNYAWKLWSEQKGLDFMDGTLINSFSPEEITRCLHVGLLCVQEHPRDRPTMADIILILNSEMKCSSPKQPTFKFETYLDLGGSAKDNERCSVNELSASLSQGR</sequence>
<keyword evidence="8" id="KW-0067">ATP-binding</keyword>
<evidence type="ECO:0000256" key="12">
    <source>
        <dbReference type="SAM" id="Phobius"/>
    </source>
</evidence>
<dbReference type="SMART" id="SM00473">
    <property type="entry name" value="PAN_AP"/>
    <property type="match status" value="2"/>
</dbReference>
<evidence type="ECO:0000256" key="11">
    <source>
        <dbReference type="SAM" id="MobiDB-lite"/>
    </source>
</evidence>
<proteinExistence type="predicted"/>
<feature type="domain" description="Protein kinase" evidence="13">
    <location>
        <begin position="1330"/>
        <end position="1615"/>
    </location>
</feature>
<reference evidence="16 17" key="1">
    <citation type="journal article" date="2021" name="bioRxiv">
        <title>Chromosome-scale and haplotype-resolved genome assembly of a tetraploid potato cultivar.</title>
        <authorList>
            <person name="Sun H."/>
            <person name="Jiao W.-B."/>
            <person name="Krause K."/>
            <person name="Campoy J.A."/>
            <person name="Goel M."/>
            <person name="Folz-Donahue K."/>
            <person name="Kukat C."/>
            <person name="Huettel B."/>
            <person name="Schneeberger K."/>
        </authorList>
    </citation>
    <scope>NUCLEOTIDE SEQUENCE [LARGE SCALE GENOMIC DNA]</scope>
    <source>
        <strain evidence="16">SolTubOtavaFocal</strain>
        <tissue evidence="16">Leaves</tissue>
    </source>
</reference>
<keyword evidence="4" id="KW-0808">Transferase</keyword>
<comment type="caution">
    <text evidence="16">The sequence shown here is derived from an EMBL/GenBank/DDBJ whole genome shotgun (WGS) entry which is preliminary data.</text>
</comment>
<dbReference type="InterPro" id="IPR036426">
    <property type="entry name" value="Bulb-type_lectin_dom_sf"/>
</dbReference>
<keyword evidence="10" id="KW-0325">Glycoprotein</keyword>
<dbReference type="InterPro" id="IPR003609">
    <property type="entry name" value="Pan_app"/>
</dbReference>
<feature type="region of interest" description="Disordered" evidence="11">
    <location>
        <begin position="161"/>
        <end position="182"/>
    </location>
</feature>
<feature type="domain" description="Apple" evidence="15">
    <location>
        <begin position="1146"/>
        <end position="1232"/>
    </location>
</feature>
<feature type="transmembrane region" description="Helical" evidence="12">
    <location>
        <begin position="422"/>
        <end position="445"/>
    </location>
</feature>
<dbReference type="CDD" id="cd00028">
    <property type="entry name" value="B_lectin"/>
    <property type="match status" value="2"/>
</dbReference>
<evidence type="ECO:0000256" key="9">
    <source>
        <dbReference type="ARBA" id="ARBA00023157"/>
    </source>
</evidence>
<keyword evidence="12" id="KW-0812">Transmembrane</keyword>
<keyword evidence="2" id="KW-1003">Cell membrane</keyword>
<accession>A0ABQ7VQ62</accession>
<evidence type="ECO:0000256" key="1">
    <source>
        <dbReference type="ARBA" id="ARBA00004251"/>
    </source>
</evidence>
<dbReference type="PROSITE" id="PS50927">
    <property type="entry name" value="BULB_LECTIN"/>
    <property type="match status" value="2"/>
</dbReference>
<dbReference type="SUPFAM" id="SSF51110">
    <property type="entry name" value="alpha-D-mannose-specific plant lectins"/>
    <property type="match status" value="2"/>
</dbReference>
<keyword evidence="7" id="KW-0418">Kinase</keyword>
<evidence type="ECO:0000313" key="16">
    <source>
        <dbReference type="EMBL" id="KAH0770661.1"/>
    </source>
</evidence>
<dbReference type="Pfam" id="PF01453">
    <property type="entry name" value="B_lectin"/>
    <property type="match status" value="2"/>
</dbReference>
<dbReference type="InterPro" id="IPR011009">
    <property type="entry name" value="Kinase-like_dom_sf"/>
</dbReference>
<dbReference type="Pfam" id="PF00954">
    <property type="entry name" value="S_locus_glycop"/>
    <property type="match status" value="2"/>
</dbReference>
<keyword evidence="12" id="KW-1133">Transmembrane helix</keyword>
<dbReference type="Gene3D" id="2.90.10.10">
    <property type="entry name" value="Bulb-type lectin domain"/>
    <property type="match status" value="2"/>
</dbReference>
<name>A0ABQ7VQ62_SOLTU</name>
<evidence type="ECO:0000256" key="4">
    <source>
        <dbReference type="ARBA" id="ARBA00022679"/>
    </source>
</evidence>
<dbReference type="InterPro" id="IPR008271">
    <property type="entry name" value="Ser/Thr_kinase_AS"/>
</dbReference>
<keyword evidence="12" id="KW-0472">Membrane</keyword>
<dbReference type="Gene3D" id="1.10.510.10">
    <property type="entry name" value="Transferase(Phosphotransferase) domain 1"/>
    <property type="match status" value="2"/>
</dbReference>
<protein>
    <submittedName>
        <fullName evidence="16">Uncharacterized protein</fullName>
    </submittedName>
</protein>
<dbReference type="Proteomes" id="UP000826656">
    <property type="component" value="Unassembled WGS sequence"/>
</dbReference>
<dbReference type="PANTHER" id="PTHR27002">
    <property type="entry name" value="RECEPTOR-LIKE SERINE/THREONINE-PROTEIN KINASE SD1-8"/>
    <property type="match status" value="1"/>
</dbReference>
<dbReference type="EMBL" id="JAIVGD010000011">
    <property type="protein sequence ID" value="KAH0770661.1"/>
    <property type="molecule type" value="Genomic_DNA"/>
</dbReference>
<evidence type="ECO:0000259" key="13">
    <source>
        <dbReference type="PROSITE" id="PS50011"/>
    </source>
</evidence>
<gene>
    <name evidence="16" type="ORF">KY290_014642</name>
</gene>
<evidence type="ECO:0000256" key="7">
    <source>
        <dbReference type="ARBA" id="ARBA00022777"/>
    </source>
</evidence>
<feature type="domain" description="Bulb-type lectin" evidence="14">
    <location>
        <begin position="10"/>
        <end position="131"/>
    </location>
</feature>
<dbReference type="PANTHER" id="PTHR27002:SF947">
    <property type="entry name" value="RECEPTOR-LIKE SERINE_THREONINE-PROTEIN KINASE"/>
    <property type="match status" value="1"/>
</dbReference>
<dbReference type="SUPFAM" id="SSF57414">
    <property type="entry name" value="Hairpin loop containing domain-like"/>
    <property type="match status" value="1"/>
</dbReference>
<evidence type="ECO:0000256" key="3">
    <source>
        <dbReference type="ARBA" id="ARBA00022527"/>
    </source>
</evidence>
<comment type="subcellular location">
    <subcellularLocation>
        <location evidence="1">Cell membrane</location>
        <topology evidence="1">Single-pass type I membrane protein</topology>
    </subcellularLocation>
</comment>
<evidence type="ECO:0000313" key="17">
    <source>
        <dbReference type="Proteomes" id="UP000826656"/>
    </source>
</evidence>
<keyword evidence="5" id="KW-0732">Signal</keyword>
<dbReference type="InterPro" id="IPR001480">
    <property type="entry name" value="Bulb-type_lectin_dom"/>
</dbReference>
<feature type="domain" description="Bulb-type lectin" evidence="14">
    <location>
        <begin position="829"/>
        <end position="953"/>
    </location>
</feature>
<dbReference type="PROSITE" id="PS50948">
    <property type="entry name" value="PAN"/>
    <property type="match status" value="2"/>
</dbReference>
<keyword evidence="9" id="KW-1015">Disulfide bond</keyword>
<feature type="domain" description="Protein kinase" evidence="13">
    <location>
        <begin position="508"/>
        <end position="785"/>
    </location>
</feature>
<dbReference type="Pfam" id="PF08276">
    <property type="entry name" value="PAN_2"/>
    <property type="match status" value="2"/>
</dbReference>
<dbReference type="Pfam" id="PF07714">
    <property type="entry name" value="PK_Tyr_Ser-Thr"/>
    <property type="match status" value="2"/>
</dbReference>
<evidence type="ECO:0000256" key="2">
    <source>
        <dbReference type="ARBA" id="ARBA00022475"/>
    </source>
</evidence>
<dbReference type="InterPro" id="IPR000719">
    <property type="entry name" value="Prot_kinase_dom"/>
</dbReference>
<dbReference type="Gene3D" id="3.30.200.20">
    <property type="entry name" value="Phosphorylase Kinase, domain 1"/>
    <property type="match status" value="2"/>
</dbReference>
<evidence type="ECO:0000259" key="15">
    <source>
        <dbReference type="PROSITE" id="PS50948"/>
    </source>
</evidence>
<organism evidence="16 17">
    <name type="scientific">Solanum tuberosum</name>
    <name type="common">Potato</name>
    <dbReference type="NCBI Taxonomy" id="4113"/>
    <lineage>
        <taxon>Eukaryota</taxon>
        <taxon>Viridiplantae</taxon>
        <taxon>Streptophyta</taxon>
        <taxon>Embryophyta</taxon>
        <taxon>Tracheophyta</taxon>
        <taxon>Spermatophyta</taxon>
        <taxon>Magnoliopsida</taxon>
        <taxon>eudicotyledons</taxon>
        <taxon>Gunneridae</taxon>
        <taxon>Pentapetalae</taxon>
        <taxon>asterids</taxon>
        <taxon>lamiids</taxon>
        <taxon>Solanales</taxon>
        <taxon>Solanaceae</taxon>
        <taxon>Solanoideae</taxon>
        <taxon>Solaneae</taxon>
        <taxon>Solanum</taxon>
    </lineage>
</organism>
<evidence type="ECO:0000259" key="14">
    <source>
        <dbReference type="PROSITE" id="PS50927"/>
    </source>
</evidence>
<evidence type="ECO:0000256" key="10">
    <source>
        <dbReference type="ARBA" id="ARBA00023180"/>
    </source>
</evidence>
<dbReference type="SUPFAM" id="SSF56112">
    <property type="entry name" value="Protein kinase-like (PK-like)"/>
    <property type="match status" value="2"/>
</dbReference>
<keyword evidence="3" id="KW-0723">Serine/threonine-protein kinase</keyword>
<feature type="domain" description="Apple" evidence="15">
    <location>
        <begin position="326"/>
        <end position="411"/>
    </location>
</feature>
<evidence type="ECO:0000256" key="5">
    <source>
        <dbReference type="ARBA" id="ARBA00022729"/>
    </source>
</evidence>
<feature type="transmembrane region" description="Helical" evidence="12">
    <location>
        <begin position="1247"/>
        <end position="1265"/>
    </location>
</feature>
<dbReference type="InterPro" id="IPR001245">
    <property type="entry name" value="Ser-Thr/Tyr_kinase_cat_dom"/>
</dbReference>
<evidence type="ECO:0000256" key="6">
    <source>
        <dbReference type="ARBA" id="ARBA00022741"/>
    </source>
</evidence>
<dbReference type="InterPro" id="IPR000858">
    <property type="entry name" value="S_locus_glycoprot_dom"/>
</dbReference>
<dbReference type="PROSITE" id="PS00108">
    <property type="entry name" value="PROTEIN_KINASE_ST"/>
    <property type="match status" value="2"/>
</dbReference>
<dbReference type="CDD" id="cd01098">
    <property type="entry name" value="PAN_AP_plant"/>
    <property type="match status" value="2"/>
</dbReference>
<dbReference type="CDD" id="cd14066">
    <property type="entry name" value="STKc_IRAK"/>
    <property type="match status" value="2"/>
</dbReference>
<keyword evidence="6" id="KW-0547">Nucleotide-binding</keyword>
<feature type="region of interest" description="Disordered" evidence="11">
    <location>
        <begin position="1"/>
        <end position="20"/>
    </location>
</feature>
<keyword evidence="17" id="KW-1185">Reference proteome</keyword>